<keyword evidence="1" id="KW-0732">Signal</keyword>
<dbReference type="AlphaFoldDB" id="A0A5C5ZA01"/>
<evidence type="ECO:0000313" key="3">
    <source>
        <dbReference type="EMBL" id="TWT84030.1"/>
    </source>
</evidence>
<gene>
    <name evidence="3" type="primary">glpQ1_1</name>
    <name evidence="3" type="ORF">CA13_55050</name>
</gene>
<dbReference type="GO" id="GO:0006580">
    <property type="term" value="P:ethanolamine metabolic process"/>
    <property type="evidence" value="ECO:0007669"/>
    <property type="project" value="TreeGrafter"/>
</dbReference>
<keyword evidence="3" id="KW-0378">Hydrolase</keyword>
<dbReference type="PROSITE" id="PS51704">
    <property type="entry name" value="GP_PDE"/>
    <property type="match status" value="1"/>
</dbReference>
<dbReference type="GO" id="GO:0070291">
    <property type="term" value="P:N-acylethanolamine metabolic process"/>
    <property type="evidence" value="ECO:0007669"/>
    <property type="project" value="TreeGrafter"/>
</dbReference>
<dbReference type="Proteomes" id="UP000315010">
    <property type="component" value="Unassembled WGS sequence"/>
</dbReference>
<dbReference type="GO" id="GO:0006644">
    <property type="term" value="P:phospholipid metabolic process"/>
    <property type="evidence" value="ECO:0007669"/>
    <property type="project" value="TreeGrafter"/>
</dbReference>
<dbReference type="GO" id="GO:0008889">
    <property type="term" value="F:glycerophosphodiester phosphodiesterase activity"/>
    <property type="evidence" value="ECO:0007669"/>
    <property type="project" value="UniProtKB-EC"/>
</dbReference>
<feature type="signal peptide" evidence="1">
    <location>
        <begin position="1"/>
        <end position="21"/>
    </location>
</feature>
<name>A0A5C5ZA01_9BACT</name>
<dbReference type="EC" id="3.1.4.46" evidence="3"/>
<dbReference type="PANTHER" id="PTHR46320:SF1">
    <property type="entry name" value="GLYCEROPHOSPHODIESTER PHOSPHODIESTERASE 1"/>
    <property type="match status" value="1"/>
</dbReference>
<accession>A0A5C5ZA01</accession>
<dbReference type="SUPFAM" id="SSF51695">
    <property type="entry name" value="PLC-like phosphodiesterases"/>
    <property type="match status" value="1"/>
</dbReference>
<reference evidence="3 4" key="1">
    <citation type="submission" date="2019-02" db="EMBL/GenBank/DDBJ databases">
        <title>Deep-cultivation of Planctomycetes and their phenomic and genomic characterization uncovers novel biology.</title>
        <authorList>
            <person name="Wiegand S."/>
            <person name="Jogler M."/>
            <person name="Boedeker C."/>
            <person name="Pinto D."/>
            <person name="Vollmers J."/>
            <person name="Rivas-Marin E."/>
            <person name="Kohn T."/>
            <person name="Peeters S.H."/>
            <person name="Heuer A."/>
            <person name="Rast P."/>
            <person name="Oberbeckmann S."/>
            <person name="Bunk B."/>
            <person name="Jeske O."/>
            <person name="Meyerdierks A."/>
            <person name="Storesund J.E."/>
            <person name="Kallscheuer N."/>
            <person name="Luecker S."/>
            <person name="Lage O.M."/>
            <person name="Pohl T."/>
            <person name="Merkel B.J."/>
            <person name="Hornburger P."/>
            <person name="Mueller R.-W."/>
            <person name="Bruemmer F."/>
            <person name="Labrenz M."/>
            <person name="Spormann A.M."/>
            <person name="Op Den Camp H."/>
            <person name="Overmann J."/>
            <person name="Amann R."/>
            <person name="Jetten M.S.M."/>
            <person name="Mascher T."/>
            <person name="Medema M.H."/>
            <person name="Devos D.P."/>
            <person name="Kaster A.-K."/>
            <person name="Ovreas L."/>
            <person name="Rohde M."/>
            <person name="Galperin M.Y."/>
            <person name="Jogler C."/>
        </authorList>
    </citation>
    <scope>NUCLEOTIDE SEQUENCE [LARGE SCALE GENOMIC DNA]</scope>
    <source>
        <strain evidence="3 4">CA13</strain>
    </source>
</reference>
<comment type="caution">
    <text evidence="3">The sequence shown here is derived from an EMBL/GenBank/DDBJ whole genome shotgun (WGS) entry which is preliminary data.</text>
</comment>
<dbReference type="RefSeq" id="WP_419194816.1">
    <property type="nucleotide sequence ID" value="NZ_SJPJ01000001.1"/>
</dbReference>
<dbReference type="Gene3D" id="3.20.20.190">
    <property type="entry name" value="Phosphatidylinositol (PI) phosphodiesterase"/>
    <property type="match status" value="1"/>
</dbReference>
<dbReference type="CDD" id="cd08566">
    <property type="entry name" value="GDPD_AtGDE_like"/>
    <property type="match status" value="1"/>
</dbReference>
<evidence type="ECO:0000259" key="2">
    <source>
        <dbReference type="PROSITE" id="PS51704"/>
    </source>
</evidence>
<feature type="domain" description="GP-PDE" evidence="2">
    <location>
        <begin position="50"/>
        <end position="298"/>
    </location>
</feature>
<evidence type="ECO:0000256" key="1">
    <source>
        <dbReference type="SAM" id="SignalP"/>
    </source>
</evidence>
<dbReference type="InterPro" id="IPR030395">
    <property type="entry name" value="GP_PDE_dom"/>
</dbReference>
<keyword evidence="4" id="KW-1185">Reference proteome</keyword>
<feature type="chain" id="PRO_5022670494" evidence="1">
    <location>
        <begin position="22"/>
        <end position="324"/>
    </location>
</feature>
<evidence type="ECO:0000313" key="4">
    <source>
        <dbReference type="Proteomes" id="UP000315010"/>
    </source>
</evidence>
<dbReference type="EMBL" id="SJPJ01000001">
    <property type="protein sequence ID" value="TWT84030.1"/>
    <property type="molecule type" value="Genomic_DNA"/>
</dbReference>
<dbReference type="Pfam" id="PF03009">
    <property type="entry name" value="GDPD"/>
    <property type="match status" value="1"/>
</dbReference>
<dbReference type="InterPro" id="IPR017946">
    <property type="entry name" value="PLC-like_Pdiesterase_TIM-brl"/>
</dbReference>
<organism evidence="3 4">
    <name type="scientific">Novipirellula herctigrandis</name>
    <dbReference type="NCBI Taxonomy" id="2527986"/>
    <lineage>
        <taxon>Bacteria</taxon>
        <taxon>Pseudomonadati</taxon>
        <taxon>Planctomycetota</taxon>
        <taxon>Planctomycetia</taxon>
        <taxon>Pirellulales</taxon>
        <taxon>Pirellulaceae</taxon>
        <taxon>Novipirellula</taxon>
    </lineage>
</organism>
<protein>
    <submittedName>
        <fullName evidence="3">Putative glycerophosphoryl diester phosphodiesterase 1</fullName>
        <ecNumber evidence="3">3.1.4.46</ecNumber>
    </submittedName>
</protein>
<sequence length="324" mass="36812" precursor="true">MIRVFVWAAFAVLLTPSVTLCQQQARLHRIDTKNANGLRELLRHDGATMPLVSAHRGGAVANYPENCIATFEHTLQSGFSILEIDLQYTKDRQIVLHHDRTLDRTTSGTGPVSDRSLQQLQHLRLKDNAGNVTKYLMPTLDETLRWARGKTILILDKKNVQVEDCVKKIQEHQAHGYAMIMAYNFEDIRTCHRLDPDIMMEVMIGNSQRLRGFRESGVPWDRIVAFVGHDVPRDADLLRRLHANGVCCMAGTSRNLDRQLRNANEQECTMLRAEYQSRLDFGIDLIETDLPVALSALIYDLQDIPESKARFFFLPTNGQTSASQ</sequence>
<proteinExistence type="predicted"/>
<dbReference type="PANTHER" id="PTHR46320">
    <property type="entry name" value="GLYCEROPHOSPHODIESTER PHOSPHODIESTERASE 1"/>
    <property type="match status" value="1"/>
</dbReference>
<dbReference type="GO" id="GO:0005886">
    <property type="term" value="C:plasma membrane"/>
    <property type="evidence" value="ECO:0007669"/>
    <property type="project" value="TreeGrafter"/>
</dbReference>